<evidence type="ECO:0000313" key="1">
    <source>
        <dbReference type="EMBL" id="RHZ69962.1"/>
    </source>
</evidence>
<evidence type="ECO:0000313" key="2">
    <source>
        <dbReference type="Proteomes" id="UP000266861"/>
    </source>
</evidence>
<keyword evidence="2" id="KW-1185">Reference proteome</keyword>
<dbReference type="Proteomes" id="UP000266861">
    <property type="component" value="Unassembled WGS sequence"/>
</dbReference>
<organism evidence="1 2">
    <name type="scientific">Diversispora epigaea</name>
    <dbReference type="NCBI Taxonomy" id="1348612"/>
    <lineage>
        <taxon>Eukaryota</taxon>
        <taxon>Fungi</taxon>
        <taxon>Fungi incertae sedis</taxon>
        <taxon>Mucoromycota</taxon>
        <taxon>Glomeromycotina</taxon>
        <taxon>Glomeromycetes</taxon>
        <taxon>Diversisporales</taxon>
        <taxon>Diversisporaceae</taxon>
        <taxon>Diversispora</taxon>
    </lineage>
</organism>
<comment type="caution">
    <text evidence="1">The sequence shown here is derived from an EMBL/GenBank/DDBJ whole genome shotgun (WGS) entry which is preliminary data.</text>
</comment>
<dbReference type="EMBL" id="PQFF01000253">
    <property type="protein sequence ID" value="RHZ69962.1"/>
    <property type="molecule type" value="Genomic_DNA"/>
</dbReference>
<name>A0A397I462_9GLOM</name>
<dbReference type="AlphaFoldDB" id="A0A397I462"/>
<reference evidence="1 2" key="1">
    <citation type="submission" date="2018-08" db="EMBL/GenBank/DDBJ databases">
        <title>Genome and evolution of the arbuscular mycorrhizal fungus Diversispora epigaea (formerly Glomus versiforme) and its bacterial endosymbionts.</title>
        <authorList>
            <person name="Sun X."/>
            <person name="Fei Z."/>
            <person name="Harrison M."/>
        </authorList>
    </citation>
    <scope>NUCLEOTIDE SEQUENCE [LARGE SCALE GENOMIC DNA]</scope>
    <source>
        <strain evidence="1 2">IT104</strain>
    </source>
</reference>
<gene>
    <name evidence="1" type="ORF">Glove_276g104</name>
</gene>
<accession>A0A397I462</accession>
<proteinExistence type="predicted"/>
<sequence>MAQHVNSYFKNQEKQKKIDIPLFIIQYVIAVTANKTKTLTKTRGNTRTIYPTNCKATTITSKTIVTTTNLSIFRSTINLTFTTTTITTTSPISNPTLCYIDRNDCYFKNKYTKIVFCKPTVYLPCPKAFTETLTTCLPVGSPCEFKPNNGCCYDLCGGNPPYRCQPTP</sequence>
<dbReference type="OrthoDB" id="10597231at2759"/>
<protein>
    <submittedName>
        <fullName evidence="1">Uncharacterized protein</fullName>
    </submittedName>
</protein>